<reference evidence="1 2" key="1">
    <citation type="submission" date="2022-05" db="EMBL/GenBank/DDBJ databases">
        <title>Genome Sequencing of Bee-Associated Microbes.</title>
        <authorList>
            <person name="Dunlap C."/>
        </authorList>
    </citation>
    <scope>NUCLEOTIDE SEQUENCE [LARGE SCALE GENOMIC DNA]</scope>
    <source>
        <strain evidence="1 2">NRRL B-14613</strain>
    </source>
</reference>
<evidence type="ECO:0008006" key="3">
    <source>
        <dbReference type="Google" id="ProtNLM"/>
    </source>
</evidence>
<organism evidence="1 2">
    <name type="scientific">Paenibacillus thiaminolyticus</name>
    <name type="common">Bacillus thiaminolyticus</name>
    <dbReference type="NCBI Taxonomy" id="49283"/>
    <lineage>
        <taxon>Bacteria</taxon>
        <taxon>Bacillati</taxon>
        <taxon>Bacillota</taxon>
        <taxon>Bacilli</taxon>
        <taxon>Bacillales</taxon>
        <taxon>Paenibacillaceae</taxon>
        <taxon>Paenibacillus</taxon>
    </lineage>
</organism>
<gene>
    <name evidence="1" type="ORF">M5W83_10185</name>
</gene>
<dbReference type="EMBL" id="JAMDMM010000021">
    <property type="protein sequence ID" value="MCY9607520.1"/>
    <property type="molecule type" value="Genomic_DNA"/>
</dbReference>
<accession>A0ABT4FU39</accession>
<sequence length="22" mass="2543">MAEQAEREGGSLNQYVLYKLSR</sequence>
<comment type="caution">
    <text evidence="1">The sequence shown here is derived from an EMBL/GenBank/DDBJ whole genome shotgun (WGS) entry which is preliminary data.</text>
</comment>
<evidence type="ECO:0000313" key="1">
    <source>
        <dbReference type="EMBL" id="MCY9607520.1"/>
    </source>
</evidence>
<proteinExistence type="predicted"/>
<keyword evidence="2" id="KW-1185">Reference proteome</keyword>
<name>A0ABT4FU39_PANTH</name>
<dbReference type="Proteomes" id="UP001209276">
    <property type="component" value="Unassembled WGS sequence"/>
</dbReference>
<evidence type="ECO:0000313" key="2">
    <source>
        <dbReference type="Proteomes" id="UP001209276"/>
    </source>
</evidence>
<protein>
    <recommendedName>
        <fullName evidence="3">Toxin-antitoxin system HicB family antitoxin</fullName>
    </recommendedName>
</protein>
<dbReference type="RefSeq" id="WP_244194423.1">
    <property type="nucleotide sequence ID" value="NZ_CALYRD010000001.1"/>
</dbReference>
<dbReference type="GeneID" id="77000198"/>